<evidence type="ECO:0000313" key="3">
    <source>
        <dbReference type="Proteomes" id="UP001341840"/>
    </source>
</evidence>
<feature type="non-terminal residue" evidence="2">
    <location>
        <position position="63"/>
    </location>
</feature>
<dbReference type="Proteomes" id="UP001341840">
    <property type="component" value="Unassembled WGS sequence"/>
</dbReference>
<keyword evidence="3" id="KW-1185">Reference proteome</keyword>
<feature type="region of interest" description="Disordered" evidence="1">
    <location>
        <begin position="1"/>
        <end position="63"/>
    </location>
</feature>
<comment type="caution">
    <text evidence="2">The sequence shown here is derived from an EMBL/GenBank/DDBJ whole genome shotgun (WGS) entry which is preliminary data.</text>
</comment>
<reference evidence="2 3" key="1">
    <citation type="journal article" date="2023" name="Plants (Basel)">
        <title>Bridging the Gap: Combining Genomics and Transcriptomics Approaches to Understand Stylosanthes scabra, an Orphan Legume from the Brazilian Caatinga.</title>
        <authorList>
            <person name="Ferreira-Neto J.R.C."/>
            <person name="da Silva M.D."/>
            <person name="Binneck E."/>
            <person name="de Melo N.F."/>
            <person name="da Silva R.H."/>
            <person name="de Melo A.L.T.M."/>
            <person name="Pandolfi V."/>
            <person name="Bustamante F.O."/>
            <person name="Brasileiro-Vidal A.C."/>
            <person name="Benko-Iseppon A.M."/>
        </authorList>
    </citation>
    <scope>NUCLEOTIDE SEQUENCE [LARGE SCALE GENOMIC DNA]</scope>
    <source>
        <tissue evidence="2">Leaves</tissue>
    </source>
</reference>
<organism evidence="2 3">
    <name type="scientific">Stylosanthes scabra</name>
    <dbReference type="NCBI Taxonomy" id="79078"/>
    <lineage>
        <taxon>Eukaryota</taxon>
        <taxon>Viridiplantae</taxon>
        <taxon>Streptophyta</taxon>
        <taxon>Embryophyta</taxon>
        <taxon>Tracheophyta</taxon>
        <taxon>Spermatophyta</taxon>
        <taxon>Magnoliopsida</taxon>
        <taxon>eudicotyledons</taxon>
        <taxon>Gunneridae</taxon>
        <taxon>Pentapetalae</taxon>
        <taxon>rosids</taxon>
        <taxon>fabids</taxon>
        <taxon>Fabales</taxon>
        <taxon>Fabaceae</taxon>
        <taxon>Papilionoideae</taxon>
        <taxon>50 kb inversion clade</taxon>
        <taxon>dalbergioids sensu lato</taxon>
        <taxon>Dalbergieae</taxon>
        <taxon>Pterocarpus clade</taxon>
        <taxon>Stylosanthes</taxon>
    </lineage>
</organism>
<evidence type="ECO:0000313" key="2">
    <source>
        <dbReference type="EMBL" id="MED6141747.1"/>
    </source>
</evidence>
<feature type="compositionally biased region" description="Low complexity" evidence="1">
    <location>
        <begin position="1"/>
        <end position="23"/>
    </location>
</feature>
<feature type="compositionally biased region" description="Polar residues" evidence="1">
    <location>
        <begin position="24"/>
        <end position="63"/>
    </location>
</feature>
<name>A0ABU6SZC2_9FABA</name>
<accession>A0ABU6SZC2</accession>
<sequence>MANSNSNSNLSSNTNLNSGSNLNIESDSSGSVVVTNQTAAQIQNSNVENLRQDSGNNNNGNQT</sequence>
<proteinExistence type="predicted"/>
<protein>
    <submittedName>
        <fullName evidence="2">Uncharacterized protein</fullName>
    </submittedName>
</protein>
<gene>
    <name evidence="2" type="ORF">PIB30_106606</name>
</gene>
<dbReference type="EMBL" id="JASCZI010064676">
    <property type="protein sequence ID" value="MED6141747.1"/>
    <property type="molecule type" value="Genomic_DNA"/>
</dbReference>
<evidence type="ECO:0000256" key="1">
    <source>
        <dbReference type="SAM" id="MobiDB-lite"/>
    </source>
</evidence>